<evidence type="ECO:0000256" key="1">
    <source>
        <dbReference type="SAM" id="MobiDB-lite"/>
    </source>
</evidence>
<keyword evidence="3" id="KW-1185">Reference proteome</keyword>
<gene>
    <name evidence="2" type="ORF">SI7747_UN022226</name>
</gene>
<dbReference type="Proteomes" id="UP001189122">
    <property type="component" value="Unassembled WGS sequence"/>
</dbReference>
<reference evidence="3" key="1">
    <citation type="journal article" date="2020" name="Sci. Rep.">
        <title>Chromosome-scale genome assembly for the duckweed Spirodela intermedia, integrating cytogenetic maps, PacBio and Oxford Nanopore libraries.</title>
        <authorList>
            <person name="Hoang P.T.N."/>
            <person name="Fiebig A."/>
            <person name="Novak P."/>
            <person name="Macas J."/>
            <person name="Cao H.X."/>
            <person name="Stepanenko A."/>
            <person name="Chen G."/>
            <person name="Borisjuk N."/>
            <person name="Scholz U."/>
            <person name="Schubert I."/>
        </authorList>
    </citation>
    <scope>NUCLEOTIDE SEQUENCE [LARGE SCALE GENOMIC DNA]</scope>
</reference>
<feature type="region of interest" description="Disordered" evidence="1">
    <location>
        <begin position="1"/>
        <end position="23"/>
    </location>
</feature>
<evidence type="ECO:0000313" key="2">
    <source>
        <dbReference type="EMBL" id="CAA6675884.1"/>
    </source>
</evidence>
<evidence type="ECO:0000313" key="3">
    <source>
        <dbReference type="Proteomes" id="UP001189122"/>
    </source>
</evidence>
<name>A0ABN7EDD9_SPIIN</name>
<feature type="compositionally biased region" description="Basic and acidic residues" evidence="1">
    <location>
        <begin position="89"/>
        <end position="105"/>
    </location>
</feature>
<dbReference type="EMBL" id="CACRZD030000415">
    <property type="protein sequence ID" value="CAA6675884.1"/>
    <property type="molecule type" value="Genomic_DNA"/>
</dbReference>
<sequence>MEMLTEGESSLAASGAVKGPGDAGYPGTFPVLNKTNYSSVGDAYGTALEAHSLWDAIESKTIARKKDRQALSKQWDLLRSTKETQVSSAEREEQGPVSHEIEKTKGGNPRSRGRGRGHGVAEEEEGAMERLG</sequence>
<organism evidence="2 3">
    <name type="scientific">Spirodela intermedia</name>
    <name type="common">Intermediate duckweed</name>
    <dbReference type="NCBI Taxonomy" id="51605"/>
    <lineage>
        <taxon>Eukaryota</taxon>
        <taxon>Viridiplantae</taxon>
        <taxon>Streptophyta</taxon>
        <taxon>Embryophyta</taxon>
        <taxon>Tracheophyta</taxon>
        <taxon>Spermatophyta</taxon>
        <taxon>Magnoliopsida</taxon>
        <taxon>Liliopsida</taxon>
        <taxon>Araceae</taxon>
        <taxon>Lemnoideae</taxon>
        <taxon>Spirodela</taxon>
    </lineage>
</organism>
<comment type="caution">
    <text evidence="2">The sequence shown here is derived from an EMBL/GenBank/DDBJ whole genome shotgun (WGS) entry which is preliminary data.</text>
</comment>
<protein>
    <submittedName>
        <fullName evidence="2">Uncharacterized protein</fullName>
    </submittedName>
</protein>
<feature type="region of interest" description="Disordered" evidence="1">
    <location>
        <begin position="79"/>
        <end position="132"/>
    </location>
</feature>
<proteinExistence type="predicted"/>
<accession>A0ABN7EDD9</accession>